<dbReference type="InterPro" id="IPR036047">
    <property type="entry name" value="F-box-like_dom_sf"/>
</dbReference>
<dbReference type="InterPro" id="IPR013187">
    <property type="entry name" value="F-box-assoc_dom_typ3"/>
</dbReference>
<dbReference type="NCBIfam" id="TIGR01640">
    <property type="entry name" value="F_box_assoc_1"/>
    <property type="match status" value="1"/>
</dbReference>
<dbReference type="SMART" id="SM00256">
    <property type="entry name" value="FBOX"/>
    <property type="match status" value="1"/>
</dbReference>
<protein>
    <submittedName>
        <fullName evidence="2">F-box and associated interaction domains-containing protein</fullName>
    </submittedName>
</protein>
<dbReference type="InterPro" id="IPR050796">
    <property type="entry name" value="SCF_F-box_component"/>
</dbReference>
<evidence type="ECO:0000313" key="2">
    <source>
        <dbReference type="EMBL" id="KAK1353732.1"/>
    </source>
</evidence>
<keyword evidence="3" id="KW-1185">Reference proteome</keyword>
<feature type="domain" description="F-box" evidence="1">
    <location>
        <begin position="22"/>
        <end position="73"/>
    </location>
</feature>
<dbReference type="Gene3D" id="1.20.1280.50">
    <property type="match status" value="1"/>
</dbReference>
<dbReference type="Pfam" id="PF08268">
    <property type="entry name" value="FBA_3"/>
    <property type="match status" value="1"/>
</dbReference>
<dbReference type="SUPFAM" id="SSF81383">
    <property type="entry name" value="F-box domain"/>
    <property type="match status" value="1"/>
</dbReference>
<sequence length="412" mass="47872">MNLNQDKLRKIRKCKLKEDNQRNALVTFPHDILLDIVSRLPITSVMQSMFVCRSWHNLSLHQNLSSLHFFKAATRNPLLIFHSDDPIQNELSFAEIPCSDDDGKGMVKKFSTPFSVLMPKFTVVGSCNGLLCLCDSLYKDAVYIYNPFTRDYKELPKTRQYEEETVVWGFGYLPGTNKYKVVKVVHQWILSTGIHNVQRTRMSGTSKSEVFVFTLGGNTWRNVGLAPRYLERKSQEALCTNGRLHWVTLGVRNIVHGLIIISFDLAEEKFYEIPRPDFSDLIESENYHLAILRGCLSAVVYGHGLRRDLEIWLMRDYNVKESWVKEFKIRAYVPESPFRKLQRPVLIWRNSIIRATLRVLCTLENGEILIEYRLGKFAVYDPQCERYKDITFKGMQRMLQTVVHMGSLTQSK</sequence>
<evidence type="ECO:0000313" key="3">
    <source>
        <dbReference type="Proteomes" id="UP001237642"/>
    </source>
</evidence>
<dbReference type="InterPro" id="IPR017451">
    <property type="entry name" value="F-box-assoc_interact_dom"/>
</dbReference>
<accession>A0AAD8LZ54</accession>
<comment type="caution">
    <text evidence="2">The sequence shown here is derived from an EMBL/GenBank/DDBJ whole genome shotgun (WGS) entry which is preliminary data.</text>
</comment>
<dbReference type="EMBL" id="JAUIZM010000012">
    <property type="protein sequence ID" value="KAK1353732.1"/>
    <property type="molecule type" value="Genomic_DNA"/>
</dbReference>
<dbReference type="PANTHER" id="PTHR31672">
    <property type="entry name" value="BNACNNG10540D PROTEIN"/>
    <property type="match status" value="1"/>
</dbReference>
<reference evidence="2" key="1">
    <citation type="submission" date="2023-02" db="EMBL/GenBank/DDBJ databases">
        <title>Genome of toxic invasive species Heracleum sosnowskyi carries increased number of genes despite the absence of recent whole-genome duplications.</title>
        <authorList>
            <person name="Schelkunov M."/>
            <person name="Shtratnikova V."/>
            <person name="Makarenko M."/>
            <person name="Klepikova A."/>
            <person name="Omelchenko D."/>
            <person name="Novikova G."/>
            <person name="Obukhova E."/>
            <person name="Bogdanov V."/>
            <person name="Penin A."/>
            <person name="Logacheva M."/>
        </authorList>
    </citation>
    <scope>NUCLEOTIDE SEQUENCE</scope>
    <source>
        <strain evidence="2">Hsosn_3</strain>
        <tissue evidence="2">Leaf</tissue>
    </source>
</reference>
<organism evidence="2 3">
    <name type="scientific">Heracleum sosnowskyi</name>
    <dbReference type="NCBI Taxonomy" id="360622"/>
    <lineage>
        <taxon>Eukaryota</taxon>
        <taxon>Viridiplantae</taxon>
        <taxon>Streptophyta</taxon>
        <taxon>Embryophyta</taxon>
        <taxon>Tracheophyta</taxon>
        <taxon>Spermatophyta</taxon>
        <taxon>Magnoliopsida</taxon>
        <taxon>eudicotyledons</taxon>
        <taxon>Gunneridae</taxon>
        <taxon>Pentapetalae</taxon>
        <taxon>asterids</taxon>
        <taxon>campanulids</taxon>
        <taxon>Apiales</taxon>
        <taxon>Apiaceae</taxon>
        <taxon>Apioideae</taxon>
        <taxon>apioid superclade</taxon>
        <taxon>Tordylieae</taxon>
        <taxon>Tordyliinae</taxon>
        <taxon>Heracleum</taxon>
    </lineage>
</organism>
<dbReference type="Pfam" id="PF00646">
    <property type="entry name" value="F-box"/>
    <property type="match status" value="1"/>
</dbReference>
<dbReference type="AlphaFoldDB" id="A0AAD8LZ54"/>
<dbReference type="PROSITE" id="PS50181">
    <property type="entry name" value="FBOX"/>
    <property type="match status" value="1"/>
</dbReference>
<gene>
    <name evidence="2" type="ORF">POM88_052097</name>
</gene>
<dbReference type="InterPro" id="IPR001810">
    <property type="entry name" value="F-box_dom"/>
</dbReference>
<name>A0AAD8LZ54_9APIA</name>
<proteinExistence type="predicted"/>
<dbReference type="Proteomes" id="UP001237642">
    <property type="component" value="Unassembled WGS sequence"/>
</dbReference>
<evidence type="ECO:0000259" key="1">
    <source>
        <dbReference type="PROSITE" id="PS50181"/>
    </source>
</evidence>
<reference evidence="2" key="2">
    <citation type="submission" date="2023-05" db="EMBL/GenBank/DDBJ databases">
        <authorList>
            <person name="Schelkunov M.I."/>
        </authorList>
    </citation>
    <scope>NUCLEOTIDE SEQUENCE</scope>
    <source>
        <strain evidence="2">Hsosn_3</strain>
        <tissue evidence="2">Leaf</tissue>
    </source>
</reference>